<feature type="compositionally biased region" description="Polar residues" evidence="1">
    <location>
        <begin position="84"/>
        <end position="99"/>
    </location>
</feature>
<evidence type="ECO:0000313" key="3">
    <source>
        <dbReference type="Proteomes" id="UP001176941"/>
    </source>
</evidence>
<protein>
    <submittedName>
        <fullName evidence="2">Uncharacterized protein</fullName>
    </submittedName>
</protein>
<dbReference type="EMBL" id="OX459943">
    <property type="protein sequence ID" value="CAI9177641.1"/>
    <property type="molecule type" value="Genomic_DNA"/>
</dbReference>
<feature type="region of interest" description="Disordered" evidence="1">
    <location>
        <begin position="79"/>
        <end position="99"/>
    </location>
</feature>
<accession>A0ABN8ZXX5</accession>
<dbReference type="Proteomes" id="UP001176941">
    <property type="component" value="Chromosome 7"/>
</dbReference>
<organism evidence="2 3">
    <name type="scientific">Rangifer tarandus platyrhynchus</name>
    <name type="common">Svalbard reindeer</name>
    <dbReference type="NCBI Taxonomy" id="3082113"/>
    <lineage>
        <taxon>Eukaryota</taxon>
        <taxon>Metazoa</taxon>
        <taxon>Chordata</taxon>
        <taxon>Craniata</taxon>
        <taxon>Vertebrata</taxon>
        <taxon>Euteleostomi</taxon>
        <taxon>Mammalia</taxon>
        <taxon>Eutheria</taxon>
        <taxon>Laurasiatheria</taxon>
        <taxon>Artiodactyla</taxon>
        <taxon>Ruminantia</taxon>
        <taxon>Pecora</taxon>
        <taxon>Cervidae</taxon>
        <taxon>Odocoileinae</taxon>
        <taxon>Rangifer</taxon>
    </lineage>
</organism>
<evidence type="ECO:0000313" key="2">
    <source>
        <dbReference type="EMBL" id="CAI9177641.1"/>
    </source>
</evidence>
<name>A0ABN8ZXX5_RANTA</name>
<proteinExistence type="predicted"/>
<sequence length="99" mass="10744">MSLSYAAPCFHNCLHSHPHFSPSGTTELSQTLPPSVQILSAPPSHWVSTALPHLYLTQNPVSSPATAKKTQKSLRVIQAHDKNPISSVSTKQNKSNLSF</sequence>
<reference evidence="2" key="1">
    <citation type="submission" date="2023-04" db="EMBL/GenBank/DDBJ databases">
        <authorList>
            <consortium name="ELIXIR-Norway"/>
        </authorList>
    </citation>
    <scope>NUCLEOTIDE SEQUENCE [LARGE SCALE GENOMIC DNA]</scope>
</reference>
<evidence type="ECO:0000256" key="1">
    <source>
        <dbReference type="SAM" id="MobiDB-lite"/>
    </source>
</evidence>
<keyword evidence="3" id="KW-1185">Reference proteome</keyword>
<gene>
    <name evidence="2" type="ORF">MRATA1EN1_LOCUS26603</name>
</gene>